<dbReference type="PANTHER" id="PTHR11961">
    <property type="entry name" value="CYTOCHROME C"/>
    <property type="match status" value="1"/>
</dbReference>
<dbReference type="Proteomes" id="UP000193083">
    <property type="component" value="Unassembled WGS sequence"/>
</dbReference>
<dbReference type="PRINTS" id="PR00604">
    <property type="entry name" value="CYTCHRMECIAB"/>
</dbReference>
<keyword evidence="1" id="KW-0813">Transport</keyword>
<dbReference type="InterPro" id="IPR002327">
    <property type="entry name" value="Cyt_c_1A/1B"/>
</dbReference>
<dbReference type="Gene3D" id="1.10.760.10">
    <property type="entry name" value="Cytochrome c-like domain"/>
    <property type="match status" value="1"/>
</dbReference>
<proteinExistence type="predicted"/>
<dbReference type="GO" id="GO:0009055">
    <property type="term" value="F:electron transfer activity"/>
    <property type="evidence" value="ECO:0007669"/>
    <property type="project" value="InterPro"/>
</dbReference>
<evidence type="ECO:0000256" key="5">
    <source>
        <dbReference type="ARBA" id="ARBA00023004"/>
    </source>
</evidence>
<organism evidence="9 10">
    <name type="scientific">Mesorhizobium australicum</name>
    <dbReference type="NCBI Taxonomy" id="536018"/>
    <lineage>
        <taxon>Bacteria</taxon>
        <taxon>Pseudomonadati</taxon>
        <taxon>Pseudomonadota</taxon>
        <taxon>Alphaproteobacteria</taxon>
        <taxon>Hyphomicrobiales</taxon>
        <taxon>Phyllobacteriaceae</taxon>
        <taxon>Mesorhizobium</taxon>
    </lineage>
</organism>
<evidence type="ECO:0000313" key="10">
    <source>
        <dbReference type="Proteomes" id="UP000193083"/>
    </source>
</evidence>
<dbReference type="PROSITE" id="PS51007">
    <property type="entry name" value="CYTC"/>
    <property type="match status" value="1"/>
</dbReference>
<dbReference type="Pfam" id="PF00034">
    <property type="entry name" value="Cytochrom_C"/>
    <property type="match status" value="1"/>
</dbReference>
<dbReference type="AlphaFoldDB" id="A0A1X7N9I8"/>
<gene>
    <name evidence="9" type="ORF">SAMN02982922_1402</name>
</gene>
<dbReference type="InterPro" id="IPR009056">
    <property type="entry name" value="Cyt_c-like_dom"/>
</dbReference>
<dbReference type="RefSeq" id="WP_085467526.1">
    <property type="nucleotide sequence ID" value="NZ_FXBL01000004.1"/>
</dbReference>
<evidence type="ECO:0000256" key="1">
    <source>
        <dbReference type="ARBA" id="ARBA00022448"/>
    </source>
</evidence>
<dbReference type="GO" id="GO:0046872">
    <property type="term" value="F:metal ion binding"/>
    <property type="evidence" value="ECO:0007669"/>
    <property type="project" value="UniProtKB-KW"/>
</dbReference>
<feature type="chain" id="PRO_5012326978" evidence="7">
    <location>
        <begin position="24"/>
        <end position="132"/>
    </location>
</feature>
<dbReference type="OrthoDB" id="9805828at2"/>
<protein>
    <submittedName>
        <fullName evidence="9">Cytochrome c</fullName>
    </submittedName>
</protein>
<feature type="domain" description="Cytochrome c" evidence="8">
    <location>
        <begin position="24"/>
        <end position="131"/>
    </location>
</feature>
<dbReference type="SUPFAM" id="SSF46626">
    <property type="entry name" value="Cytochrome c"/>
    <property type="match status" value="1"/>
</dbReference>
<dbReference type="EMBL" id="FXBL01000004">
    <property type="protein sequence ID" value="SMH33364.1"/>
    <property type="molecule type" value="Genomic_DNA"/>
</dbReference>
<dbReference type="InterPro" id="IPR036909">
    <property type="entry name" value="Cyt_c-like_dom_sf"/>
</dbReference>
<accession>A0A1X7N9I8</accession>
<keyword evidence="3 6" id="KW-0479">Metal-binding</keyword>
<evidence type="ECO:0000313" key="9">
    <source>
        <dbReference type="EMBL" id="SMH33364.1"/>
    </source>
</evidence>
<reference evidence="10" key="1">
    <citation type="submission" date="2017-04" db="EMBL/GenBank/DDBJ databases">
        <authorList>
            <person name="Varghese N."/>
            <person name="Submissions S."/>
        </authorList>
    </citation>
    <scope>NUCLEOTIDE SEQUENCE [LARGE SCALE GENOMIC DNA]</scope>
    <source>
        <strain evidence="10">B5P</strain>
    </source>
</reference>
<keyword evidence="4" id="KW-0249">Electron transport</keyword>
<sequence>MPRLVASTLAAFAFVLSAGVANAQDAEAGKKIFARCAVCHGIGDAKKPIGPTLNGVIGRTAGTEPDFAAKASGYSKVMKEAGENGLVWDEANLDEYLAEPRKKLPGNKMAFAGMKNEKDRLDVIAYIKTFGE</sequence>
<name>A0A1X7N9I8_9HYPH</name>
<keyword evidence="2 6" id="KW-0349">Heme</keyword>
<evidence type="ECO:0000256" key="7">
    <source>
        <dbReference type="SAM" id="SignalP"/>
    </source>
</evidence>
<keyword evidence="10" id="KW-1185">Reference proteome</keyword>
<keyword evidence="5 6" id="KW-0408">Iron</keyword>
<evidence type="ECO:0000256" key="2">
    <source>
        <dbReference type="ARBA" id="ARBA00022617"/>
    </source>
</evidence>
<evidence type="ECO:0000256" key="6">
    <source>
        <dbReference type="PROSITE-ProRule" id="PRU00433"/>
    </source>
</evidence>
<evidence type="ECO:0000259" key="8">
    <source>
        <dbReference type="PROSITE" id="PS51007"/>
    </source>
</evidence>
<evidence type="ECO:0000256" key="3">
    <source>
        <dbReference type="ARBA" id="ARBA00022723"/>
    </source>
</evidence>
<evidence type="ECO:0000256" key="4">
    <source>
        <dbReference type="ARBA" id="ARBA00022982"/>
    </source>
</evidence>
<feature type="signal peptide" evidence="7">
    <location>
        <begin position="1"/>
        <end position="23"/>
    </location>
</feature>
<dbReference type="GO" id="GO:0020037">
    <property type="term" value="F:heme binding"/>
    <property type="evidence" value="ECO:0007669"/>
    <property type="project" value="InterPro"/>
</dbReference>
<keyword evidence="7" id="KW-0732">Signal</keyword>